<feature type="region of interest" description="Disordered" evidence="1">
    <location>
        <begin position="14"/>
        <end position="49"/>
    </location>
</feature>
<evidence type="ECO:0000313" key="2">
    <source>
        <dbReference type="EMBL" id="KUG05739.1"/>
    </source>
</evidence>
<proteinExistence type="predicted"/>
<accession>A0A0W8EAR2</accession>
<name>A0A0W8EAR2_9ZZZZ</name>
<organism evidence="2">
    <name type="scientific">hydrocarbon metagenome</name>
    <dbReference type="NCBI Taxonomy" id="938273"/>
    <lineage>
        <taxon>unclassified sequences</taxon>
        <taxon>metagenomes</taxon>
        <taxon>ecological metagenomes</taxon>
    </lineage>
</organism>
<reference evidence="2" key="1">
    <citation type="journal article" date="2015" name="Proc. Natl. Acad. Sci. U.S.A.">
        <title>Networks of energetic and metabolic interactions define dynamics in microbial communities.</title>
        <authorList>
            <person name="Embree M."/>
            <person name="Liu J.K."/>
            <person name="Al-Bassam M.M."/>
            <person name="Zengler K."/>
        </authorList>
    </citation>
    <scope>NUCLEOTIDE SEQUENCE</scope>
</reference>
<dbReference type="AlphaFoldDB" id="A0A0W8EAR2"/>
<sequence length="49" mass="5348">MPPLFPGVRNRGISSLWQGQIPPPGQSLGPVMERSGNLSAENKGRYTLR</sequence>
<evidence type="ECO:0000256" key="1">
    <source>
        <dbReference type="SAM" id="MobiDB-lite"/>
    </source>
</evidence>
<gene>
    <name evidence="2" type="ORF">ASZ90_016822</name>
</gene>
<dbReference type="EMBL" id="LNQE01001772">
    <property type="protein sequence ID" value="KUG05739.1"/>
    <property type="molecule type" value="Genomic_DNA"/>
</dbReference>
<protein>
    <submittedName>
        <fullName evidence="2">Uncharacterized protein</fullName>
    </submittedName>
</protein>
<comment type="caution">
    <text evidence="2">The sequence shown here is derived from an EMBL/GenBank/DDBJ whole genome shotgun (WGS) entry which is preliminary data.</text>
</comment>